<keyword evidence="2" id="KW-1185">Reference proteome</keyword>
<dbReference type="Proteomes" id="UP000308600">
    <property type="component" value="Unassembled WGS sequence"/>
</dbReference>
<protein>
    <submittedName>
        <fullName evidence="1">Uncharacterized protein</fullName>
    </submittedName>
</protein>
<proteinExistence type="predicted"/>
<gene>
    <name evidence="1" type="ORF">BDN72DRAFT_864597</name>
</gene>
<accession>A0ACD3A410</accession>
<reference evidence="1 2" key="1">
    <citation type="journal article" date="2019" name="Nat. Ecol. Evol.">
        <title>Megaphylogeny resolves global patterns of mushroom evolution.</title>
        <authorList>
            <person name="Varga T."/>
            <person name="Krizsan K."/>
            <person name="Foldi C."/>
            <person name="Dima B."/>
            <person name="Sanchez-Garcia M."/>
            <person name="Sanchez-Ramirez S."/>
            <person name="Szollosi G.J."/>
            <person name="Szarkandi J.G."/>
            <person name="Papp V."/>
            <person name="Albert L."/>
            <person name="Andreopoulos W."/>
            <person name="Angelini C."/>
            <person name="Antonin V."/>
            <person name="Barry K.W."/>
            <person name="Bougher N.L."/>
            <person name="Buchanan P."/>
            <person name="Buyck B."/>
            <person name="Bense V."/>
            <person name="Catcheside P."/>
            <person name="Chovatia M."/>
            <person name="Cooper J."/>
            <person name="Damon W."/>
            <person name="Desjardin D."/>
            <person name="Finy P."/>
            <person name="Geml J."/>
            <person name="Haridas S."/>
            <person name="Hughes K."/>
            <person name="Justo A."/>
            <person name="Karasinski D."/>
            <person name="Kautmanova I."/>
            <person name="Kiss B."/>
            <person name="Kocsube S."/>
            <person name="Kotiranta H."/>
            <person name="LaButti K.M."/>
            <person name="Lechner B.E."/>
            <person name="Liimatainen K."/>
            <person name="Lipzen A."/>
            <person name="Lukacs Z."/>
            <person name="Mihaltcheva S."/>
            <person name="Morgado L.N."/>
            <person name="Niskanen T."/>
            <person name="Noordeloos M.E."/>
            <person name="Ohm R.A."/>
            <person name="Ortiz-Santana B."/>
            <person name="Ovrebo C."/>
            <person name="Racz N."/>
            <person name="Riley R."/>
            <person name="Savchenko A."/>
            <person name="Shiryaev A."/>
            <person name="Soop K."/>
            <person name="Spirin V."/>
            <person name="Szebenyi C."/>
            <person name="Tomsovsky M."/>
            <person name="Tulloss R.E."/>
            <person name="Uehling J."/>
            <person name="Grigoriev I.V."/>
            <person name="Vagvolgyi C."/>
            <person name="Papp T."/>
            <person name="Martin F.M."/>
            <person name="Miettinen O."/>
            <person name="Hibbett D.S."/>
            <person name="Nagy L.G."/>
        </authorList>
    </citation>
    <scope>NUCLEOTIDE SEQUENCE [LARGE SCALE GENOMIC DNA]</scope>
    <source>
        <strain evidence="1 2">NL-1719</strain>
    </source>
</reference>
<organism evidence="1 2">
    <name type="scientific">Pluteus cervinus</name>
    <dbReference type="NCBI Taxonomy" id="181527"/>
    <lineage>
        <taxon>Eukaryota</taxon>
        <taxon>Fungi</taxon>
        <taxon>Dikarya</taxon>
        <taxon>Basidiomycota</taxon>
        <taxon>Agaricomycotina</taxon>
        <taxon>Agaricomycetes</taxon>
        <taxon>Agaricomycetidae</taxon>
        <taxon>Agaricales</taxon>
        <taxon>Pluteineae</taxon>
        <taxon>Pluteaceae</taxon>
        <taxon>Pluteus</taxon>
    </lineage>
</organism>
<name>A0ACD3A410_9AGAR</name>
<evidence type="ECO:0000313" key="1">
    <source>
        <dbReference type="EMBL" id="TFK60140.1"/>
    </source>
</evidence>
<evidence type="ECO:0000313" key="2">
    <source>
        <dbReference type="Proteomes" id="UP000308600"/>
    </source>
</evidence>
<dbReference type="EMBL" id="ML208825">
    <property type="protein sequence ID" value="TFK60140.1"/>
    <property type="molecule type" value="Genomic_DNA"/>
</dbReference>
<sequence length="235" mass="26485">MILASDYASTRASRTTSLTKHQRYYRKNQAELKAKSRVRMAQRRQAKGCKAKRTAASKAVFNSDGSPSDSGFESVISSWGSTGIASISSTSVDSLPLSRLAIEDEGNRLPPSLTQNDYFRETTHLVQEWLAEWGGLERWNAHLDSGFHEAKAVGNIDGWAERVLLHAHRGRLLAGILNQMELNIPPEMWRIRELWRQQVVLTGQVYRALTIIEVCVDVVHLHSPFNLLNQDTFRG</sequence>